<dbReference type="Pfam" id="PF06585">
    <property type="entry name" value="JHBP"/>
    <property type="match status" value="1"/>
</dbReference>
<dbReference type="RefSeq" id="XP_026726105.1">
    <property type="nucleotide sequence ID" value="XM_026870304.1"/>
</dbReference>
<dbReference type="FunCoup" id="A0A7E5VCY1">
    <property type="interactions" value="5"/>
</dbReference>
<dbReference type="PANTHER" id="PTHR11008:SF9">
    <property type="entry name" value="PROTEIN TAKEOUT-LIKE PROTEIN"/>
    <property type="match status" value="1"/>
</dbReference>
<keyword evidence="1" id="KW-0732">Signal</keyword>
<evidence type="ECO:0000256" key="1">
    <source>
        <dbReference type="SAM" id="SignalP"/>
    </source>
</evidence>
<dbReference type="InParanoid" id="A0A7E5VCY1"/>
<keyword evidence="2" id="KW-1185">Reference proteome</keyword>
<reference evidence="3" key="1">
    <citation type="submission" date="2025-08" db="UniProtKB">
        <authorList>
            <consortium name="RefSeq"/>
        </authorList>
    </citation>
    <scope>IDENTIFICATION</scope>
</reference>
<dbReference type="InterPro" id="IPR038606">
    <property type="entry name" value="To_sf"/>
</dbReference>
<evidence type="ECO:0000313" key="3">
    <source>
        <dbReference type="RefSeq" id="XP_026726105.1"/>
    </source>
</evidence>
<dbReference type="GeneID" id="113492701"/>
<protein>
    <submittedName>
        <fullName evidence="3">Uncharacterized protein LOC113492701</fullName>
    </submittedName>
</protein>
<proteinExistence type="predicted"/>
<dbReference type="OrthoDB" id="7969776at2759"/>
<dbReference type="AlphaFoldDB" id="A0A7E5VCY1"/>
<dbReference type="KEGG" id="tnl:113492701"/>
<dbReference type="Proteomes" id="UP000322000">
    <property type="component" value="Chromosome 4"/>
</dbReference>
<dbReference type="PANTHER" id="PTHR11008">
    <property type="entry name" value="PROTEIN TAKEOUT-LIKE PROTEIN"/>
    <property type="match status" value="1"/>
</dbReference>
<gene>
    <name evidence="3" type="primary">LOC113492701</name>
</gene>
<feature type="chain" id="PRO_5028828430" evidence="1">
    <location>
        <begin position="16"/>
        <end position="262"/>
    </location>
</feature>
<name>A0A7E5VCY1_TRINI</name>
<evidence type="ECO:0000313" key="2">
    <source>
        <dbReference type="Proteomes" id="UP000322000"/>
    </source>
</evidence>
<feature type="signal peptide" evidence="1">
    <location>
        <begin position="1"/>
        <end position="15"/>
    </location>
</feature>
<accession>A0A7E5VCY1</accession>
<dbReference type="Gene3D" id="3.15.10.30">
    <property type="entry name" value="Haemolymph juvenile hormone binding protein"/>
    <property type="match status" value="1"/>
</dbReference>
<organism evidence="2 3">
    <name type="scientific">Trichoplusia ni</name>
    <name type="common">Cabbage looper</name>
    <dbReference type="NCBI Taxonomy" id="7111"/>
    <lineage>
        <taxon>Eukaryota</taxon>
        <taxon>Metazoa</taxon>
        <taxon>Ecdysozoa</taxon>
        <taxon>Arthropoda</taxon>
        <taxon>Hexapoda</taxon>
        <taxon>Insecta</taxon>
        <taxon>Pterygota</taxon>
        <taxon>Neoptera</taxon>
        <taxon>Endopterygota</taxon>
        <taxon>Lepidoptera</taxon>
        <taxon>Glossata</taxon>
        <taxon>Ditrysia</taxon>
        <taxon>Noctuoidea</taxon>
        <taxon>Noctuidae</taxon>
        <taxon>Plusiinae</taxon>
        <taxon>Trichoplusia</taxon>
    </lineage>
</organism>
<sequence>MKLLLVLMLCGLAAAASTVGKPISTDLDAETSVQSRNFLVNALVRQLIEYVRHVINNGSLIFKIPPLDPLVLTHFHLEVPAGLINLDIELKNILATGIGSFVVHKSHLNLSDLTFDLDISVPTIDASAEHYDLTGDFFTAIPLYGKGDAVFKADGFRVQGKLYLKQSDDGKSILIDRIENASFVVPSFKSKISGAIGGGDIDGIVNSMVEDVIVDYVNRFQGAISEGAARLLVNAANPFLDQLDTWRYIAVLLPRYNDMLRN</sequence>
<dbReference type="SMART" id="SM00700">
    <property type="entry name" value="JHBP"/>
    <property type="match status" value="1"/>
</dbReference>
<dbReference type="InterPro" id="IPR010562">
    <property type="entry name" value="Haemolymph_juvenile_hormone-bd"/>
</dbReference>